<dbReference type="EMBL" id="LN831776">
    <property type="protein sequence ID" value="CQR51815.1"/>
    <property type="molecule type" value="Genomic_DNA"/>
</dbReference>
<protein>
    <recommendedName>
        <fullName evidence="1">Sin domain-containing protein</fullName>
    </recommendedName>
</protein>
<evidence type="ECO:0000259" key="1">
    <source>
        <dbReference type="PROSITE" id="PS51500"/>
    </source>
</evidence>
<dbReference type="Pfam" id="PF08671">
    <property type="entry name" value="SinI"/>
    <property type="match status" value="1"/>
</dbReference>
<proteinExistence type="predicted"/>
<name>A0A0E4H6P5_9BACL</name>
<feature type="domain" description="Sin" evidence="1">
    <location>
        <begin position="8"/>
        <end position="46"/>
    </location>
</feature>
<dbReference type="GO" id="GO:0006355">
    <property type="term" value="P:regulation of DNA-templated transcription"/>
    <property type="evidence" value="ECO:0007669"/>
    <property type="project" value="InterPro"/>
</dbReference>
<dbReference type="RefSeq" id="WP_020427233.1">
    <property type="nucleotide sequence ID" value="NZ_AGBD01000315.1"/>
</dbReference>
<dbReference type="PROSITE" id="PS51500">
    <property type="entry name" value="SIN"/>
    <property type="match status" value="1"/>
</dbReference>
<dbReference type="InterPro" id="IPR010981">
    <property type="entry name" value="SinR/SinI_dimer_dom"/>
</dbReference>
<dbReference type="Proteomes" id="UP000033163">
    <property type="component" value="Chromosome I"/>
</dbReference>
<dbReference type="GO" id="GO:0046983">
    <property type="term" value="F:protein dimerization activity"/>
    <property type="evidence" value="ECO:0007669"/>
    <property type="project" value="InterPro"/>
</dbReference>
<dbReference type="AlphaFoldDB" id="A0A0E4H6P5"/>
<accession>A0A0E4H6P5</accession>
<dbReference type="HOGENOM" id="CLU_3120704_0_0_9"/>
<gene>
    <name evidence="2" type="ORF">PRIO_0499</name>
</gene>
<dbReference type="InterPro" id="IPR036281">
    <property type="entry name" value="SinR/SinI_dimer_dom_sf"/>
</dbReference>
<dbReference type="PATRIC" id="fig|1073571.4.peg.505"/>
<dbReference type="SUPFAM" id="SSF47406">
    <property type="entry name" value="SinR repressor dimerisation domain-like"/>
    <property type="match status" value="1"/>
</dbReference>
<organism evidence="2 3">
    <name type="scientific">Paenibacillus riograndensis SBR5</name>
    <dbReference type="NCBI Taxonomy" id="1073571"/>
    <lineage>
        <taxon>Bacteria</taxon>
        <taxon>Bacillati</taxon>
        <taxon>Bacillota</taxon>
        <taxon>Bacilli</taxon>
        <taxon>Bacillales</taxon>
        <taxon>Paenibacillaceae</taxon>
        <taxon>Paenibacillus</taxon>
        <taxon>Paenibacillus sonchi group</taxon>
    </lineage>
</organism>
<reference evidence="3" key="1">
    <citation type="submission" date="2015-03" db="EMBL/GenBank/DDBJ databases">
        <authorList>
            <person name="Wibberg D."/>
        </authorList>
    </citation>
    <scope>NUCLEOTIDE SEQUENCE [LARGE SCALE GENOMIC DNA]</scope>
</reference>
<dbReference type="KEGG" id="pri:PRIO_0499"/>
<evidence type="ECO:0000313" key="2">
    <source>
        <dbReference type="EMBL" id="CQR51815.1"/>
    </source>
</evidence>
<evidence type="ECO:0000313" key="3">
    <source>
        <dbReference type="Proteomes" id="UP000033163"/>
    </source>
</evidence>
<sequence length="51" mass="5744">MDKSNQGNDGELLTGDLDLEWVYLLMSAKKAGIEADEIRRFLNEKTALQAM</sequence>